<dbReference type="InParanoid" id="A0A4S2MP12"/>
<name>A0A4S2MP12_9PEZI</name>
<protein>
    <submittedName>
        <fullName evidence="1">Uncharacterized protein</fullName>
    </submittedName>
</protein>
<dbReference type="Proteomes" id="UP000298138">
    <property type="component" value="Unassembled WGS sequence"/>
</dbReference>
<evidence type="ECO:0000313" key="2">
    <source>
        <dbReference type="Proteomes" id="UP000298138"/>
    </source>
</evidence>
<accession>A0A4S2MP12</accession>
<proteinExistence type="predicted"/>
<keyword evidence="2" id="KW-1185">Reference proteome</keyword>
<organism evidence="1 2">
    <name type="scientific">Ascodesmis nigricans</name>
    <dbReference type="NCBI Taxonomy" id="341454"/>
    <lineage>
        <taxon>Eukaryota</taxon>
        <taxon>Fungi</taxon>
        <taxon>Dikarya</taxon>
        <taxon>Ascomycota</taxon>
        <taxon>Pezizomycotina</taxon>
        <taxon>Pezizomycetes</taxon>
        <taxon>Pezizales</taxon>
        <taxon>Ascodesmidaceae</taxon>
        <taxon>Ascodesmis</taxon>
    </lineage>
</organism>
<reference evidence="1 2" key="1">
    <citation type="submission" date="2019-04" db="EMBL/GenBank/DDBJ databases">
        <title>Comparative genomics and transcriptomics to analyze fruiting body development in filamentous ascomycetes.</title>
        <authorList>
            <consortium name="DOE Joint Genome Institute"/>
            <person name="Lutkenhaus R."/>
            <person name="Traeger S."/>
            <person name="Breuer J."/>
            <person name="Kuo A."/>
            <person name="Lipzen A."/>
            <person name="Pangilinan J."/>
            <person name="Dilworth D."/>
            <person name="Sandor L."/>
            <person name="Poggeler S."/>
            <person name="Barry K."/>
            <person name="Grigoriev I.V."/>
            <person name="Nowrousian M."/>
        </authorList>
    </citation>
    <scope>NUCLEOTIDE SEQUENCE [LARGE SCALE GENOMIC DNA]</scope>
    <source>
        <strain evidence="1 2">CBS 389.68</strain>
    </source>
</reference>
<dbReference type="OrthoDB" id="5326210at2759"/>
<dbReference type="AlphaFoldDB" id="A0A4S2MP12"/>
<gene>
    <name evidence="1" type="ORF">EX30DRAFT_375652</name>
</gene>
<dbReference type="EMBL" id="ML220193">
    <property type="protein sequence ID" value="TGZ76238.1"/>
    <property type="molecule type" value="Genomic_DNA"/>
</dbReference>
<sequence length="220" mass="24791">MPVNPYEYNTRPVRNLYPNIHYGDSITSMLSQENYLSPSSSFSGSPEPEPMISDDGCSSGCSSPTWGYPVYRCSFPNCAYSIIGFRSPMELDLHLSEGQHYAPQEQHSGEPSVFGWTKMRDPAVAMLPEITPFDDANASLEQQQSCPCPYCVPRTSYYNQDWQMYQPAPVHPGMAGYQMPMPMPPTIIGYNGPEVENLVWSEGERRPEGYQAAKRQRMGY</sequence>
<evidence type="ECO:0000313" key="1">
    <source>
        <dbReference type="EMBL" id="TGZ76238.1"/>
    </source>
</evidence>